<dbReference type="PROSITE" id="PS50977">
    <property type="entry name" value="HTH_TETR_2"/>
    <property type="match status" value="1"/>
</dbReference>
<evidence type="ECO:0000313" key="6">
    <source>
        <dbReference type="EMBL" id="WGW03702.1"/>
    </source>
</evidence>
<keyword evidence="3" id="KW-0804">Transcription</keyword>
<gene>
    <name evidence="6" type="ORF">QF118_17560</name>
</gene>
<sequence length="195" mass="21976">MARTQGSHSQITGPRVREAALKLFAKHGFAAVSMRQIATEVGVQAGALYNYTPDKQALLFSLMKGHMDELLEAWTSLAQTGTPLERLERFVLFHIRFHLARPEAVFISYMELRNLDRPNFEVIEGLRRDYENALEDILRAGRAEGLFDVADSKIATLAVIAMLTGVTTWYRSGGRLSEDEVARNYWDMVRKAVSA</sequence>
<keyword evidence="1" id="KW-0805">Transcription regulation</keyword>
<dbReference type="SUPFAM" id="SSF46689">
    <property type="entry name" value="Homeodomain-like"/>
    <property type="match status" value="1"/>
</dbReference>
<accession>A0ABY8QIT0</accession>
<evidence type="ECO:0000256" key="3">
    <source>
        <dbReference type="ARBA" id="ARBA00023163"/>
    </source>
</evidence>
<organism evidence="6 7">
    <name type="scientific">Tropicibacter oceani</name>
    <dbReference type="NCBI Taxonomy" id="3058420"/>
    <lineage>
        <taxon>Bacteria</taxon>
        <taxon>Pseudomonadati</taxon>
        <taxon>Pseudomonadota</taxon>
        <taxon>Alphaproteobacteria</taxon>
        <taxon>Rhodobacterales</taxon>
        <taxon>Roseobacteraceae</taxon>
        <taxon>Tropicibacter</taxon>
    </lineage>
</organism>
<feature type="DNA-binding region" description="H-T-H motif" evidence="4">
    <location>
        <begin position="33"/>
        <end position="52"/>
    </location>
</feature>
<dbReference type="InterPro" id="IPR009057">
    <property type="entry name" value="Homeodomain-like_sf"/>
</dbReference>
<keyword evidence="2 4" id="KW-0238">DNA-binding</keyword>
<reference evidence="6 7" key="1">
    <citation type="submission" date="2023-05" db="EMBL/GenBank/DDBJ databases">
        <title>YMD87, complete Genome.</title>
        <authorList>
            <person name="Zhang J."/>
            <person name="Xu X."/>
        </authorList>
    </citation>
    <scope>NUCLEOTIDE SEQUENCE [LARGE SCALE GENOMIC DNA]</scope>
    <source>
        <strain evidence="6 7">YMD87</strain>
    </source>
</reference>
<dbReference type="SUPFAM" id="SSF48498">
    <property type="entry name" value="Tetracyclin repressor-like, C-terminal domain"/>
    <property type="match status" value="1"/>
</dbReference>
<evidence type="ECO:0000259" key="5">
    <source>
        <dbReference type="PROSITE" id="PS50977"/>
    </source>
</evidence>
<dbReference type="InterPro" id="IPR050109">
    <property type="entry name" value="HTH-type_TetR-like_transc_reg"/>
</dbReference>
<evidence type="ECO:0000256" key="4">
    <source>
        <dbReference type="PROSITE-ProRule" id="PRU00335"/>
    </source>
</evidence>
<dbReference type="InterPro" id="IPR036271">
    <property type="entry name" value="Tet_transcr_reg_TetR-rel_C_sf"/>
</dbReference>
<dbReference type="Proteomes" id="UP001241605">
    <property type="component" value="Chromosome"/>
</dbReference>
<dbReference type="RefSeq" id="WP_282300332.1">
    <property type="nucleotide sequence ID" value="NZ_CP124616.1"/>
</dbReference>
<proteinExistence type="predicted"/>
<dbReference type="Pfam" id="PF17932">
    <property type="entry name" value="TetR_C_24"/>
    <property type="match status" value="1"/>
</dbReference>
<evidence type="ECO:0000256" key="1">
    <source>
        <dbReference type="ARBA" id="ARBA00023015"/>
    </source>
</evidence>
<evidence type="ECO:0000313" key="7">
    <source>
        <dbReference type="Proteomes" id="UP001241605"/>
    </source>
</evidence>
<keyword evidence="7" id="KW-1185">Reference proteome</keyword>
<dbReference type="PANTHER" id="PTHR30055">
    <property type="entry name" value="HTH-TYPE TRANSCRIPTIONAL REGULATOR RUTR"/>
    <property type="match status" value="1"/>
</dbReference>
<dbReference type="PRINTS" id="PR00455">
    <property type="entry name" value="HTHTETR"/>
</dbReference>
<dbReference type="Gene3D" id="1.10.357.10">
    <property type="entry name" value="Tetracycline Repressor, domain 2"/>
    <property type="match status" value="1"/>
</dbReference>
<feature type="domain" description="HTH tetR-type" evidence="5">
    <location>
        <begin position="10"/>
        <end position="70"/>
    </location>
</feature>
<dbReference type="EMBL" id="CP124616">
    <property type="protein sequence ID" value="WGW03702.1"/>
    <property type="molecule type" value="Genomic_DNA"/>
</dbReference>
<name>A0ABY8QIT0_9RHOB</name>
<dbReference type="InterPro" id="IPR041490">
    <property type="entry name" value="KstR2_TetR_C"/>
</dbReference>
<dbReference type="Pfam" id="PF00440">
    <property type="entry name" value="TetR_N"/>
    <property type="match status" value="1"/>
</dbReference>
<protein>
    <submittedName>
        <fullName evidence="6">TetR/AcrR family transcriptional regulator</fullName>
    </submittedName>
</protein>
<evidence type="ECO:0000256" key="2">
    <source>
        <dbReference type="ARBA" id="ARBA00023125"/>
    </source>
</evidence>
<dbReference type="InterPro" id="IPR001647">
    <property type="entry name" value="HTH_TetR"/>
</dbReference>
<dbReference type="PANTHER" id="PTHR30055:SF234">
    <property type="entry name" value="HTH-TYPE TRANSCRIPTIONAL REGULATOR BETI"/>
    <property type="match status" value="1"/>
</dbReference>